<dbReference type="Proteomes" id="UP001323405">
    <property type="component" value="Unassembled WGS sequence"/>
</dbReference>
<evidence type="ECO:0000313" key="1">
    <source>
        <dbReference type="EMBL" id="KAK4655186.1"/>
    </source>
</evidence>
<protein>
    <submittedName>
        <fullName evidence="1">Uncharacterized protein</fullName>
    </submittedName>
</protein>
<comment type="caution">
    <text evidence="1">The sequence shown here is derived from an EMBL/GenBank/DDBJ whole genome shotgun (WGS) entry which is preliminary data.</text>
</comment>
<dbReference type="EMBL" id="JAFFHA010000005">
    <property type="protein sequence ID" value="KAK4655186.1"/>
    <property type="molecule type" value="Genomic_DNA"/>
</dbReference>
<sequence length="84" mass="9486">MTCTAAARFMNVNESLLRIDMPPEDHDGTDMVEVPWIGLSPQQPTPRHPCTLGITFKTTVRKKYGFGYVLNAKIGRYVSSYLHD</sequence>
<name>A0ABR0GHE2_9PEZI</name>
<accession>A0ABR0GHE2</accession>
<organism evidence="1 2">
    <name type="scientific">Podospora pseudocomata</name>
    <dbReference type="NCBI Taxonomy" id="2093779"/>
    <lineage>
        <taxon>Eukaryota</taxon>
        <taxon>Fungi</taxon>
        <taxon>Dikarya</taxon>
        <taxon>Ascomycota</taxon>
        <taxon>Pezizomycotina</taxon>
        <taxon>Sordariomycetes</taxon>
        <taxon>Sordariomycetidae</taxon>
        <taxon>Sordariales</taxon>
        <taxon>Podosporaceae</taxon>
        <taxon>Podospora</taxon>
    </lineage>
</organism>
<dbReference type="GeneID" id="87903032"/>
<evidence type="ECO:0000313" key="2">
    <source>
        <dbReference type="Proteomes" id="UP001323405"/>
    </source>
</evidence>
<proteinExistence type="predicted"/>
<dbReference type="RefSeq" id="XP_062744161.1">
    <property type="nucleotide sequence ID" value="XM_062883437.1"/>
</dbReference>
<reference evidence="1 2" key="1">
    <citation type="journal article" date="2023" name="bioRxiv">
        <title>High-quality genome assemblies of four members of thePodospora anserinaspecies complex.</title>
        <authorList>
            <person name="Ament-Velasquez S.L."/>
            <person name="Vogan A.A."/>
            <person name="Wallerman O."/>
            <person name="Hartmann F."/>
            <person name="Gautier V."/>
            <person name="Silar P."/>
            <person name="Giraud T."/>
            <person name="Johannesson H."/>
        </authorList>
    </citation>
    <scope>NUCLEOTIDE SEQUENCE [LARGE SCALE GENOMIC DNA]</scope>
    <source>
        <strain evidence="1 2">CBS 415.72m</strain>
    </source>
</reference>
<gene>
    <name evidence="1" type="ORF">QC762_0047400</name>
</gene>
<keyword evidence="2" id="KW-1185">Reference proteome</keyword>